<dbReference type="Gene3D" id="1.10.10.60">
    <property type="entry name" value="Homeodomain-like"/>
    <property type="match status" value="1"/>
</dbReference>
<dbReference type="InterPro" id="IPR018060">
    <property type="entry name" value="HTH_AraC"/>
</dbReference>
<dbReference type="SUPFAM" id="SSF46689">
    <property type="entry name" value="Homeodomain-like"/>
    <property type="match status" value="1"/>
</dbReference>
<feature type="region of interest" description="Disordered" evidence="4">
    <location>
        <begin position="1"/>
        <end position="20"/>
    </location>
</feature>
<keyword evidence="3" id="KW-0804">Transcription</keyword>
<keyword evidence="1" id="KW-0805">Transcription regulation</keyword>
<evidence type="ECO:0000259" key="5">
    <source>
        <dbReference type="PROSITE" id="PS01124"/>
    </source>
</evidence>
<gene>
    <name evidence="6" type="ORF">SJ2017_2674</name>
</gene>
<dbReference type="PROSITE" id="PS01124">
    <property type="entry name" value="HTH_ARAC_FAMILY_2"/>
    <property type="match status" value="1"/>
</dbReference>
<dbReference type="Proteomes" id="UP000191820">
    <property type="component" value="Chromosome"/>
</dbReference>
<name>A0ABM6JL90_9GAMM</name>
<dbReference type="RefSeq" id="WP_080916098.1">
    <property type="nucleotide sequence ID" value="NZ_CP020472.1"/>
</dbReference>
<keyword evidence="7" id="KW-1185">Reference proteome</keyword>
<dbReference type="PRINTS" id="PR00032">
    <property type="entry name" value="HTHARAC"/>
</dbReference>
<evidence type="ECO:0000256" key="2">
    <source>
        <dbReference type="ARBA" id="ARBA00023125"/>
    </source>
</evidence>
<dbReference type="InterPro" id="IPR020449">
    <property type="entry name" value="Tscrpt_reg_AraC-type_HTH"/>
</dbReference>
<dbReference type="Pfam" id="PF12833">
    <property type="entry name" value="HTH_18"/>
    <property type="match status" value="1"/>
</dbReference>
<keyword evidence="2" id="KW-0238">DNA-binding</keyword>
<evidence type="ECO:0000313" key="6">
    <source>
        <dbReference type="EMBL" id="ARD22961.1"/>
    </source>
</evidence>
<evidence type="ECO:0000256" key="4">
    <source>
        <dbReference type="SAM" id="MobiDB-lite"/>
    </source>
</evidence>
<feature type="compositionally biased region" description="Polar residues" evidence="4">
    <location>
        <begin position="1"/>
        <end position="15"/>
    </location>
</feature>
<dbReference type="PANTHER" id="PTHR47894">
    <property type="entry name" value="HTH-TYPE TRANSCRIPTIONAL REGULATOR GADX"/>
    <property type="match status" value="1"/>
</dbReference>
<dbReference type="InterPro" id="IPR009057">
    <property type="entry name" value="Homeodomain-like_sf"/>
</dbReference>
<sequence length="354" mass="39999">MTETQSNAKNKTQHAVQAESKKTLEENHYIPLLRAEYFVPFIARLKDFENNIYPVLKEAGLPDTVLSSKPEYLSEAALQKLLAIMYRKLNSKRFANWLEQVARSIFVPQHLAKMALNGTVRDALLEFTHLVNSESKQTNIQLKTSVNKVWFARYRNIKHSFDANLAELFAVTMMLELIRVLTQSQWSPDEIALQSPSEVDYLSELKVSKSQIYYARSVTAVSISAEALSQSVEYKKGWSQPPQAVIEGPERFIDSFTHALTPYLSMGRISITTAADLLGLSVRTLQRRLTEEGLSYSKVIEGICFEQAKLMLNDPSVPVTQISSALGYADVAHFSRAFKRLAGVSPREFRKNLS</sequence>
<accession>A0ABM6JL90</accession>
<protein>
    <recommendedName>
        <fullName evidence="5">HTH araC/xylS-type domain-containing protein</fullName>
    </recommendedName>
</protein>
<feature type="domain" description="HTH araC/xylS-type" evidence="5">
    <location>
        <begin position="254"/>
        <end position="352"/>
    </location>
</feature>
<reference evidence="6 7" key="1">
    <citation type="submission" date="2017-03" db="EMBL/GenBank/DDBJ databases">
        <title>Genome sequencing of Shewanella japonica KCTC 22435.</title>
        <authorList>
            <person name="Kim K.M."/>
        </authorList>
    </citation>
    <scope>NUCLEOTIDE SEQUENCE [LARGE SCALE GENOMIC DNA]</scope>
    <source>
        <strain evidence="6 7">KCTC 22435</strain>
    </source>
</reference>
<proteinExistence type="predicted"/>
<dbReference type="EMBL" id="CP020472">
    <property type="protein sequence ID" value="ARD22961.1"/>
    <property type="molecule type" value="Genomic_DNA"/>
</dbReference>
<evidence type="ECO:0000256" key="3">
    <source>
        <dbReference type="ARBA" id="ARBA00023163"/>
    </source>
</evidence>
<dbReference type="PANTHER" id="PTHR47894:SF4">
    <property type="entry name" value="HTH-TYPE TRANSCRIPTIONAL REGULATOR GADX"/>
    <property type="match status" value="1"/>
</dbReference>
<evidence type="ECO:0000256" key="1">
    <source>
        <dbReference type="ARBA" id="ARBA00023015"/>
    </source>
</evidence>
<organism evidence="6 7">
    <name type="scientific">Shewanella japonica</name>
    <dbReference type="NCBI Taxonomy" id="93973"/>
    <lineage>
        <taxon>Bacteria</taxon>
        <taxon>Pseudomonadati</taxon>
        <taxon>Pseudomonadota</taxon>
        <taxon>Gammaproteobacteria</taxon>
        <taxon>Alteromonadales</taxon>
        <taxon>Shewanellaceae</taxon>
        <taxon>Shewanella</taxon>
    </lineage>
</organism>
<dbReference type="SMART" id="SM00342">
    <property type="entry name" value="HTH_ARAC"/>
    <property type="match status" value="1"/>
</dbReference>
<evidence type="ECO:0000313" key="7">
    <source>
        <dbReference type="Proteomes" id="UP000191820"/>
    </source>
</evidence>